<dbReference type="SUPFAM" id="SSF56801">
    <property type="entry name" value="Acetyl-CoA synthetase-like"/>
    <property type="match status" value="1"/>
</dbReference>
<dbReference type="FunFam" id="3.40.50.980:FF:000001">
    <property type="entry name" value="Non-ribosomal peptide synthetase"/>
    <property type="match status" value="1"/>
</dbReference>
<dbReference type="Pfam" id="PF18563">
    <property type="entry name" value="TubC_N"/>
    <property type="match status" value="1"/>
</dbReference>
<dbReference type="InterPro" id="IPR045851">
    <property type="entry name" value="AMP-bd_C_sf"/>
</dbReference>
<dbReference type="Gene3D" id="3.30.559.10">
    <property type="entry name" value="Chloramphenicol acetyltransferase-like domain"/>
    <property type="match status" value="1"/>
</dbReference>
<dbReference type="InterPro" id="IPR010071">
    <property type="entry name" value="AA_adenyl_dom"/>
</dbReference>
<dbReference type="FunFam" id="2.30.38.10:FF:000001">
    <property type="entry name" value="Non-ribosomal peptide synthetase PvdI"/>
    <property type="match status" value="1"/>
</dbReference>
<protein>
    <submittedName>
        <fullName evidence="4">Non-ribosomal peptide synthetase</fullName>
    </submittedName>
</protein>
<dbReference type="RefSeq" id="WP_017128385.1">
    <property type="nucleotide sequence ID" value="NZ_JACAQE010000002.1"/>
</dbReference>
<evidence type="ECO:0000313" key="4">
    <source>
        <dbReference type="EMBL" id="NWC13561.1"/>
    </source>
</evidence>
<dbReference type="InterPro" id="IPR009081">
    <property type="entry name" value="PP-bd_ACP"/>
</dbReference>
<dbReference type="SUPFAM" id="SSF53474">
    <property type="entry name" value="alpha/beta-Hydrolases"/>
    <property type="match status" value="1"/>
</dbReference>
<dbReference type="PANTHER" id="PTHR45527">
    <property type="entry name" value="NONRIBOSOMAL PEPTIDE SYNTHETASE"/>
    <property type="match status" value="1"/>
</dbReference>
<evidence type="ECO:0000259" key="3">
    <source>
        <dbReference type="PROSITE" id="PS50075"/>
    </source>
</evidence>
<reference evidence="4 5" key="1">
    <citation type="submission" date="2020-04" db="EMBL/GenBank/DDBJ databases">
        <title>Molecular characterization of pseudomonads from Agaricus bisporus reveal novel blotch 2 pathogens in Western Europe.</title>
        <authorList>
            <person name="Taparia T."/>
            <person name="Krijger M."/>
            <person name="Haynes E."/>
            <person name="Elpinstone J.G."/>
            <person name="Noble R."/>
            <person name="Van Der Wolf J."/>
        </authorList>
    </citation>
    <scope>NUCLEOTIDE SEQUENCE [LARGE SCALE GENOMIC DNA]</scope>
    <source>
        <strain evidence="4 5">IPO3738</strain>
    </source>
</reference>
<dbReference type="FunFam" id="3.30.559.10:FF:000012">
    <property type="entry name" value="Non-ribosomal peptide synthetase"/>
    <property type="match status" value="1"/>
</dbReference>
<dbReference type="SUPFAM" id="SSF47336">
    <property type="entry name" value="ACP-like"/>
    <property type="match status" value="1"/>
</dbReference>
<dbReference type="PANTHER" id="PTHR45527:SF1">
    <property type="entry name" value="FATTY ACID SYNTHASE"/>
    <property type="match status" value="1"/>
</dbReference>
<dbReference type="InterPro" id="IPR001242">
    <property type="entry name" value="Condensation_dom"/>
</dbReference>
<sequence length="1386" mass="151523">MNAHQLLDLFSRHGVSLEVDGNKLRCKAPKGFLGEDLLQALKQHKQALIALLGAGDGIAPRAEGLTPLPLSFSQRQLWFLDQLEPGNPFYNIPNAVMLRGRLDVAVLERALNELVRRHEVLRTTFAHVDGEPCQVVHPHQPVALPVSDLRGLSPEEREAQVRERLAGDARGAFDLARGPLLRASLLQLADEEYLWLYNLHHIIADGWSMAIVLREVVTLYGDYLKGRSSSLAPLPVQYADYACWQQRQLGGEALQEQLDYWRRTLADAPPLLTLPTDRPRPRVQGYAGATCHSRLDGATLRGLQDLARQTQGSLFNVLMATLAVLLWRHSGQQDVSIGTPFANRGRAEIEPLIGHFVNTLVIRNRLEPGQTFAELLRETRVRMLEVHAHQDVPFERVVEAVNPQRDTAYSPLFQVMLVLQNTPGAAVEMPGLSLAPHGTSSATAKFDLAFELVEQGNGLQLTVEYNTDLFDAATVERLAGHYRRLLEQVAEDAKQPIGALDLLSEAEREQIVVDWNHSAPLAQVPGCVHHLIEARAASAPRDGAVLFESATLDHGELNRRANRLAHHLRGLGVGPDVRVAVCLERSLELPVAILAVFKAGGAYVPLDPTYPVGRLGHMLADSAPLVALVHGSTRDLLGAAFAEAGREVPVFDLDSDAPIWAGQPAHNPDPGAVGLTPEHLAYVIYTSGTTGLPKGAMVAHRGLSNLLLWCSQVCGEGADSAMLQKIPFGFDASAWELLWPLAAGGRLVLARPGGHLEPAYLVRLAREQRISALVFVPAMLQLFLDVDEVGDCVDLRDVFCGGGELTPSIARRFQQVLPHARLHNVYGPTETTVINSLWTLEPGAEVPARQLPIGRPIAQARLYVLDDHDTPVPVGVSGHLHIGGVGVARGYLGLESLTKERFIASPFVPGERLYRSGDLARYRPDGQLEFLGRNDFQVKLRGVRLELGEIEARLEAFPGVRRAVVLMVGDTAQNQRLVACCSVSMSARPEEAAVHAHLAGTLPSQVLPAAYLWLEELPLTANAKIDRDALRALADQDLASRQVNLSSPRDHIELKLYQIWKGLLLAPQIGIRDNFFNVGGTSIAAIKMAHQVGQAFGIELPIRVVIGHPSIEALGGWIRSGANPAAARSNLIEFRRGDGQRNVVCIHPAGGTAFCYLSLAKVLAESVGVYGVQSPGLNPGEAAEPTVEAMAAAYLRLIEPLVTQPLVLTGLSFGGLVAYEMARRLTAAGHRQVTVVLLDTQGSDNAAYRQHMAPVDMAEFRDKLVRFNGMYPGIEDAQVERYFHIYNHNRMAVADYVCQPRAGRVVLIQAREGFSRAQLHGLRGFWRRRAGDGYLAKLVNGGHWDMLETVEMRRVARTLEQELKRFDGPGRASAATLPAESLTQEA</sequence>
<comment type="caution">
    <text evidence="4">The sequence shown here is derived from an EMBL/GenBank/DDBJ whole genome shotgun (WGS) entry which is preliminary data.</text>
</comment>
<dbReference type="Gene3D" id="3.40.50.980">
    <property type="match status" value="2"/>
</dbReference>
<dbReference type="InterPro" id="IPR036736">
    <property type="entry name" value="ACP-like_sf"/>
</dbReference>
<dbReference type="SMART" id="SM00824">
    <property type="entry name" value="PKS_TE"/>
    <property type="match status" value="1"/>
</dbReference>
<gene>
    <name evidence="4" type="ORF">HX845_07920</name>
</gene>
<evidence type="ECO:0000313" key="5">
    <source>
        <dbReference type="Proteomes" id="UP000517547"/>
    </source>
</evidence>
<evidence type="ECO:0000256" key="2">
    <source>
        <dbReference type="ARBA" id="ARBA00022553"/>
    </source>
</evidence>
<dbReference type="EMBL" id="JACAQE010000002">
    <property type="protein sequence ID" value="NWC13561.1"/>
    <property type="molecule type" value="Genomic_DNA"/>
</dbReference>
<dbReference type="PROSITE" id="PS50075">
    <property type="entry name" value="CARRIER"/>
    <property type="match status" value="1"/>
</dbReference>
<dbReference type="InterPro" id="IPR044894">
    <property type="entry name" value="TubC_N_sf"/>
</dbReference>
<accession>A0A7Y7XX08</accession>
<name>A0A7Y7XX08_9PSED</name>
<dbReference type="Gene3D" id="3.30.300.30">
    <property type="match status" value="1"/>
</dbReference>
<evidence type="ECO:0000256" key="1">
    <source>
        <dbReference type="ARBA" id="ARBA00022450"/>
    </source>
</evidence>
<dbReference type="FunFam" id="3.40.50.12780:FF:000012">
    <property type="entry name" value="Non-ribosomal peptide synthetase"/>
    <property type="match status" value="1"/>
</dbReference>
<dbReference type="CDD" id="cd17646">
    <property type="entry name" value="A_NRPS_AB3403-like"/>
    <property type="match status" value="1"/>
</dbReference>
<proteinExistence type="predicted"/>
<dbReference type="Pfam" id="PF00668">
    <property type="entry name" value="Condensation"/>
    <property type="match status" value="1"/>
</dbReference>
<dbReference type="Gene3D" id="3.40.50.1820">
    <property type="entry name" value="alpha/beta hydrolase"/>
    <property type="match status" value="1"/>
</dbReference>
<dbReference type="CDD" id="cd19531">
    <property type="entry name" value="LCL_NRPS-like"/>
    <property type="match status" value="1"/>
</dbReference>
<feature type="domain" description="Carrier" evidence="3">
    <location>
        <begin position="1047"/>
        <end position="1122"/>
    </location>
</feature>
<dbReference type="Gene3D" id="1.10.1200.10">
    <property type="entry name" value="ACP-like"/>
    <property type="match status" value="1"/>
</dbReference>
<keyword evidence="1" id="KW-0596">Phosphopantetheine</keyword>
<dbReference type="NCBIfam" id="TIGR01733">
    <property type="entry name" value="AA-adenyl-dom"/>
    <property type="match status" value="1"/>
</dbReference>
<dbReference type="Pfam" id="PF00975">
    <property type="entry name" value="Thioesterase"/>
    <property type="match status" value="1"/>
</dbReference>
<dbReference type="PROSITE" id="PS00455">
    <property type="entry name" value="AMP_BINDING"/>
    <property type="match status" value="1"/>
</dbReference>
<dbReference type="InterPro" id="IPR000873">
    <property type="entry name" value="AMP-dep_synth/lig_dom"/>
</dbReference>
<dbReference type="InterPro" id="IPR029058">
    <property type="entry name" value="AB_hydrolase_fold"/>
</dbReference>
<organism evidence="4 5">
    <name type="scientific">Pseudomonas gingeri</name>
    <dbReference type="NCBI Taxonomy" id="117681"/>
    <lineage>
        <taxon>Bacteria</taxon>
        <taxon>Pseudomonadati</taxon>
        <taxon>Pseudomonadota</taxon>
        <taxon>Gammaproteobacteria</taxon>
        <taxon>Pseudomonadales</taxon>
        <taxon>Pseudomonadaceae</taxon>
        <taxon>Pseudomonas</taxon>
    </lineage>
</organism>
<dbReference type="Pfam" id="PF00550">
    <property type="entry name" value="PP-binding"/>
    <property type="match status" value="1"/>
</dbReference>
<dbReference type="SUPFAM" id="SSF52777">
    <property type="entry name" value="CoA-dependent acyltransferases"/>
    <property type="match status" value="2"/>
</dbReference>
<dbReference type="InterPro" id="IPR023213">
    <property type="entry name" value="CAT-like_dom_sf"/>
</dbReference>
<dbReference type="GO" id="GO:0043041">
    <property type="term" value="P:amino acid activation for nonribosomal peptide biosynthetic process"/>
    <property type="evidence" value="ECO:0007669"/>
    <property type="project" value="TreeGrafter"/>
</dbReference>
<dbReference type="Proteomes" id="UP000517547">
    <property type="component" value="Unassembled WGS sequence"/>
</dbReference>
<dbReference type="Gene3D" id="1.10.10.1830">
    <property type="entry name" value="Non-ribosomal peptide synthase, adenylation domain"/>
    <property type="match status" value="1"/>
</dbReference>
<dbReference type="InterPro" id="IPR041464">
    <property type="entry name" value="TubC_N"/>
</dbReference>
<dbReference type="GO" id="GO:0031177">
    <property type="term" value="F:phosphopantetheine binding"/>
    <property type="evidence" value="ECO:0007669"/>
    <property type="project" value="TreeGrafter"/>
</dbReference>
<dbReference type="GO" id="GO:0044550">
    <property type="term" value="P:secondary metabolite biosynthetic process"/>
    <property type="evidence" value="ECO:0007669"/>
    <property type="project" value="TreeGrafter"/>
</dbReference>
<keyword evidence="2" id="KW-0597">Phosphoprotein</keyword>
<dbReference type="Gene3D" id="3.30.559.30">
    <property type="entry name" value="Nonribosomal peptide synthetase, condensation domain"/>
    <property type="match status" value="1"/>
</dbReference>
<dbReference type="InterPro" id="IPR001031">
    <property type="entry name" value="Thioesterase"/>
</dbReference>
<dbReference type="GO" id="GO:0005829">
    <property type="term" value="C:cytosol"/>
    <property type="evidence" value="ECO:0007669"/>
    <property type="project" value="TreeGrafter"/>
</dbReference>
<dbReference type="GO" id="GO:0003824">
    <property type="term" value="F:catalytic activity"/>
    <property type="evidence" value="ECO:0007669"/>
    <property type="project" value="InterPro"/>
</dbReference>
<dbReference type="InterPro" id="IPR020845">
    <property type="entry name" value="AMP-binding_CS"/>
</dbReference>
<dbReference type="Pfam" id="PF00501">
    <property type="entry name" value="AMP-binding"/>
    <property type="match status" value="1"/>
</dbReference>
<dbReference type="InterPro" id="IPR020802">
    <property type="entry name" value="TesA-like"/>
</dbReference>
<dbReference type="Gene3D" id="2.30.38.10">
    <property type="entry name" value="Luciferase, Domain 3"/>
    <property type="match status" value="1"/>
</dbReference>